<organism evidence="1 2">
    <name type="scientific">Kluyvera genomosp. 3</name>
    <dbReference type="NCBI Taxonomy" id="2774055"/>
    <lineage>
        <taxon>Bacteria</taxon>
        <taxon>Pseudomonadati</taxon>
        <taxon>Pseudomonadota</taxon>
        <taxon>Gammaproteobacteria</taxon>
        <taxon>Enterobacterales</taxon>
        <taxon>Enterobacteriaceae</taxon>
        <taxon>Kluyvera</taxon>
    </lineage>
</organism>
<reference evidence="1 2" key="1">
    <citation type="submission" date="2017-06" db="EMBL/GenBank/DDBJ databases">
        <title>Origin of plasmid-mediated fosfomycin resistance gene fosA3.</title>
        <authorList>
            <person name="Ito R."/>
            <person name="Pacey M.P."/>
            <person name="Doi Y."/>
        </authorList>
    </citation>
    <scope>NUCLEOTIDE SEQUENCE [LARGE SCALE GENOMIC DNA]</scope>
    <source>
        <strain evidence="1 2">YDC799</strain>
    </source>
</reference>
<dbReference type="AlphaFoldDB" id="A0A248KJZ3"/>
<sequence length="72" mass="7767">MAAQTDANRVEIAGFGDDRNSAAAPGGGLLIDFFDQAAFNKLTRNFGYAGGASWLCSAIWIREIGPCWSIRR</sequence>
<dbReference type="Proteomes" id="UP000197098">
    <property type="component" value="Chromosome"/>
</dbReference>
<name>A0A248KJZ3_9ENTR</name>
<protein>
    <submittedName>
        <fullName evidence="1">Uncharacterized protein</fullName>
    </submittedName>
</protein>
<proteinExistence type="predicted"/>
<gene>
    <name evidence="1" type="ORF">CEW81_17575</name>
</gene>
<accession>A0A248KJZ3</accession>
<evidence type="ECO:0000313" key="1">
    <source>
        <dbReference type="EMBL" id="ASG63859.1"/>
    </source>
</evidence>
<dbReference type="EMBL" id="CP022114">
    <property type="protein sequence ID" value="ASG63859.1"/>
    <property type="molecule type" value="Genomic_DNA"/>
</dbReference>
<evidence type="ECO:0000313" key="2">
    <source>
        <dbReference type="Proteomes" id="UP000197098"/>
    </source>
</evidence>